<dbReference type="RefSeq" id="WP_206984343.1">
    <property type="nucleotide sequence ID" value="NZ_JAFLQZ010000005.1"/>
</dbReference>
<gene>
    <name evidence="1" type="ORF">J0X19_10680</name>
</gene>
<evidence type="ECO:0008006" key="3">
    <source>
        <dbReference type="Google" id="ProtNLM"/>
    </source>
</evidence>
<evidence type="ECO:0000313" key="1">
    <source>
        <dbReference type="EMBL" id="MBO0358410.1"/>
    </source>
</evidence>
<dbReference type="Proteomes" id="UP000664144">
    <property type="component" value="Unassembled WGS sequence"/>
</dbReference>
<sequence>MMETWRPDLRPEQVTQKVAKEYLQHLLDLQKSDATIKVHFAGIRKWLEQLKLKADMPRPQNVGH</sequence>
<name>A0A939EVS2_9BACT</name>
<reference evidence="1" key="1">
    <citation type="submission" date="2021-03" db="EMBL/GenBank/DDBJ databases">
        <authorList>
            <person name="Kim M.K."/>
        </authorList>
    </citation>
    <scope>NUCLEOTIDE SEQUENCE</scope>
    <source>
        <strain evidence="1">BT186</strain>
    </source>
</reference>
<organism evidence="1 2">
    <name type="scientific">Hymenobacter telluris</name>
    <dbReference type="NCBI Taxonomy" id="2816474"/>
    <lineage>
        <taxon>Bacteria</taxon>
        <taxon>Pseudomonadati</taxon>
        <taxon>Bacteroidota</taxon>
        <taxon>Cytophagia</taxon>
        <taxon>Cytophagales</taxon>
        <taxon>Hymenobacteraceae</taxon>
        <taxon>Hymenobacter</taxon>
    </lineage>
</organism>
<proteinExistence type="predicted"/>
<protein>
    <recommendedName>
        <fullName evidence="3">Core-binding (CB) domain-containing protein</fullName>
    </recommendedName>
</protein>
<dbReference type="EMBL" id="JAFLQZ010000005">
    <property type="protein sequence ID" value="MBO0358410.1"/>
    <property type="molecule type" value="Genomic_DNA"/>
</dbReference>
<comment type="caution">
    <text evidence="1">The sequence shown here is derived from an EMBL/GenBank/DDBJ whole genome shotgun (WGS) entry which is preliminary data.</text>
</comment>
<dbReference type="AlphaFoldDB" id="A0A939EVS2"/>
<evidence type="ECO:0000313" key="2">
    <source>
        <dbReference type="Proteomes" id="UP000664144"/>
    </source>
</evidence>
<accession>A0A939EVS2</accession>
<keyword evidence="2" id="KW-1185">Reference proteome</keyword>